<dbReference type="GO" id="GO:0004519">
    <property type="term" value="F:endonuclease activity"/>
    <property type="evidence" value="ECO:0007669"/>
    <property type="project" value="UniProtKB-KW"/>
</dbReference>
<proteinExistence type="predicted"/>
<keyword evidence="1" id="KW-0378">Hydrolase</keyword>
<accession>A0A8J7F2K6</accession>
<protein>
    <submittedName>
        <fullName evidence="1">HNH endonuclease</fullName>
    </submittedName>
</protein>
<name>A0A8J7F2K6_9CYAN</name>
<dbReference type="EMBL" id="JADEWL010000017">
    <property type="protein sequence ID" value="MBE9212688.1"/>
    <property type="molecule type" value="Genomic_DNA"/>
</dbReference>
<gene>
    <name evidence="1" type="ORF">IQ247_08285</name>
</gene>
<reference evidence="1" key="1">
    <citation type="submission" date="2020-10" db="EMBL/GenBank/DDBJ databases">
        <authorList>
            <person name="Castelo-Branco R."/>
            <person name="Eusebio N."/>
            <person name="Adriana R."/>
            <person name="Vieira A."/>
            <person name="Brugerolle De Fraissinette N."/>
            <person name="Rezende De Castro R."/>
            <person name="Schneider M.P."/>
            <person name="Vasconcelos V."/>
            <person name="Leao P.N."/>
        </authorList>
    </citation>
    <scope>NUCLEOTIDE SEQUENCE</scope>
    <source>
        <strain evidence="1">LEGE 06105</strain>
    </source>
</reference>
<dbReference type="Proteomes" id="UP000620559">
    <property type="component" value="Unassembled WGS sequence"/>
</dbReference>
<sequence length="100" mass="11506">MTSSSQLLYPDNWEKLATSIKATKDWKCQKCGRICIKPGQKIPSDWSNSQRRAYTLQVHHWNRNPADNRISNLAALCPGCHLFYHTRGRGNISERAAIFF</sequence>
<organism evidence="1 2">
    <name type="scientific">Plectonema cf. radiosum LEGE 06105</name>
    <dbReference type="NCBI Taxonomy" id="945769"/>
    <lineage>
        <taxon>Bacteria</taxon>
        <taxon>Bacillati</taxon>
        <taxon>Cyanobacteriota</taxon>
        <taxon>Cyanophyceae</taxon>
        <taxon>Oscillatoriophycideae</taxon>
        <taxon>Oscillatoriales</taxon>
        <taxon>Microcoleaceae</taxon>
        <taxon>Plectonema</taxon>
    </lineage>
</organism>
<dbReference type="AlphaFoldDB" id="A0A8J7F2K6"/>
<keyword evidence="2" id="KW-1185">Reference proteome</keyword>
<keyword evidence="1" id="KW-0540">Nuclease</keyword>
<evidence type="ECO:0000313" key="2">
    <source>
        <dbReference type="Proteomes" id="UP000620559"/>
    </source>
</evidence>
<dbReference type="RefSeq" id="WP_193918841.1">
    <property type="nucleotide sequence ID" value="NZ_JADEWL010000017.1"/>
</dbReference>
<keyword evidence="1" id="KW-0255">Endonuclease</keyword>
<evidence type="ECO:0000313" key="1">
    <source>
        <dbReference type="EMBL" id="MBE9212688.1"/>
    </source>
</evidence>
<comment type="caution">
    <text evidence="1">The sequence shown here is derived from an EMBL/GenBank/DDBJ whole genome shotgun (WGS) entry which is preliminary data.</text>
</comment>